<gene>
    <name evidence="1" type="ORF">FBBNIHIM_05810</name>
</gene>
<name>A0ABM9F6B8_9ENTR</name>
<dbReference type="EMBL" id="CALSBS010000003">
    <property type="protein sequence ID" value="CAH6636331.1"/>
    <property type="molecule type" value="Genomic_DNA"/>
</dbReference>
<accession>A0ABM9F6B8</accession>
<keyword evidence="2" id="KW-1185">Reference proteome</keyword>
<proteinExistence type="predicted"/>
<evidence type="ECO:0000313" key="1">
    <source>
        <dbReference type="EMBL" id="CAH6636331.1"/>
    </source>
</evidence>
<reference evidence="1" key="1">
    <citation type="submission" date="2022-05" db="EMBL/GenBank/DDBJ databases">
        <authorList>
            <person name="Blom J."/>
        </authorList>
    </citation>
    <scope>NUCLEOTIDE SEQUENCE</scope>
    <source>
        <strain evidence="1">Type strain: CPO20170097</strain>
    </source>
</reference>
<protein>
    <recommendedName>
        <fullName evidence="3">Transcriptional regulator</fullName>
    </recommendedName>
</protein>
<sequence length="59" mass="6694">MYWHFADNAFSEFCLKNTAGKQVSCLRKVNRFSGISPQNYAPVKQQERKARGQATLISA</sequence>
<organism evidence="1 2">
    <name type="scientific">Pseudocitrobacter vendiensis</name>
    <dbReference type="NCBI Taxonomy" id="2488306"/>
    <lineage>
        <taxon>Bacteria</taxon>
        <taxon>Pseudomonadati</taxon>
        <taxon>Pseudomonadota</taxon>
        <taxon>Gammaproteobacteria</taxon>
        <taxon>Enterobacterales</taxon>
        <taxon>Enterobacteriaceae</taxon>
        <taxon>Pseudocitrobacter</taxon>
    </lineage>
</organism>
<evidence type="ECO:0008006" key="3">
    <source>
        <dbReference type="Google" id="ProtNLM"/>
    </source>
</evidence>
<evidence type="ECO:0000313" key="2">
    <source>
        <dbReference type="Proteomes" id="UP001152651"/>
    </source>
</evidence>
<dbReference type="Proteomes" id="UP001152651">
    <property type="component" value="Unassembled WGS sequence"/>
</dbReference>
<comment type="caution">
    <text evidence="1">The sequence shown here is derived from an EMBL/GenBank/DDBJ whole genome shotgun (WGS) entry which is preliminary data.</text>
</comment>